<dbReference type="PANTHER" id="PTHR45566:SF1">
    <property type="entry name" value="HTH-TYPE TRANSCRIPTIONAL REGULATOR YHJB-RELATED"/>
    <property type="match status" value="1"/>
</dbReference>
<proteinExistence type="predicted"/>
<dbReference type="SUPFAM" id="SSF46894">
    <property type="entry name" value="C-terminal effector domain of the bipartite response regulators"/>
    <property type="match status" value="1"/>
</dbReference>
<dbReference type="Pfam" id="PF00072">
    <property type="entry name" value="Response_reg"/>
    <property type="match status" value="1"/>
</dbReference>
<evidence type="ECO:0000256" key="4">
    <source>
        <dbReference type="PROSITE-ProRule" id="PRU00169"/>
    </source>
</evidence>
<accession>A0ABV1KY18</accession>
<dbReference type="SUPFAM" id="SSF52172">
    <property type="entry name" value="CheY-like"/>
    <property type="match status" value="1"/>
</dbReference>
<name>A0ABV1KY18_9BACL</name>
<dbReference type="SMART" id="SM00448">
    <property type="entry name" value="REC"/>
    <property type="match status" value="1"/>
</dbReference>
<dbReference type="InterPro" id="IPR016032">
    <property type="entry name" value="Sig_transdc_resp-reg_C-effctor"/>
</dbReference>
<dbReference type="InterPro" id="IPR051015">
    <property type="entry name" value="EvgA-like"/>
</dbReference>
<evidence type="ECO:0000256" key="3">
    <source>
        <dbReference type="ARBA" id="ARBA00023163"/>
    </source>
</evidence>
<dbReference type="Proteomes" id="UP001493487">
    <property type="component" value="Unassembled WGS sequence"/>
</dbReference>
<evidence type="ECO:0000256" key="2">
    <source>
        <dbReference type="ARBA" id="ARBA00023125"/>
    </source>
</evidence>
<keyword evidence="4" id="KW-0597">Phosphoprotein</keyword>
<dbReference type="InterPro" id="IPR001789">
    <property type="entry name" value="Sig_transdc_resp-reg_receiver"/>
</dbReference>
<comment type="caution">
    <text evidence="6">The sequence shown here is derived from an EMBL/GenBank/DDBJ whole genome shotgun (WGS) entry which is preliminary data.</text>
</comment>
<dbReference type="CDD" id="cd17535">
    <property type="entry name" value="REC_NarL-like"/>
    <property type="match status" value="1"/>
</dbReference>
<keyword evidence="3" id="KW-0804">Transcription</keyword>
<dbReference type="Gene3D" id="3.40.50.2300">
    <property type="match status" value="1"/>
</dbReference>
<keyword evidence="2" id="KW-0238">DNA-binding</keyword>
<feature type="modified residue" description="4-aspartylphosphate" evidence="4">
    <location>
        <position position="55"/>
    </location>
</feature>
<dbReference type="RefSeq" id="WP_232187077.1">
    <property type="nucleotide sequence ID" value="NZ_JAIOAP010000011.1"/>
</dbReference>
<keyword evidence="1" id="KW-0805">Transcription regulation</keyword>
<dbReference type="EMBL" id="JASKHM010000012">
    <property type="protein sequence ID" value="MEQ4484697.1"/>
    <property type="molecule type" value="Genomic_DNA"/>
</dbReference>
<reference evidence="6 7" key="1">
    <citation type="journal article" date="2023" name="Genome Announc.">
        <title>Pan-Genome Analyses of the Genus Cohnella and Proposal of the Novel Species Cohnella silvisoli sp. nov., Isolated from Forest Soil.</title>
        <authorList>
            <person name="Wang C."/>
            <person name="Mao L."/>
            <person name="Bao G."/>
            <person name="Zhu H."/>
        </authorList>
    </citation>
    <scope>NUCLEOTIDE SEQUENCE [LARGE SCALE GENOMIC DNA]</scope>
    <source>
        <strain evidence="6 7">NL03-T5-1</strain>
    </source>
</reference>
<dbReference type="InterPro" id="IPR011006">
    <property type="entry name" value="CheY-like_superfamily"/>
</dbReference>
<protein>
    <submittedName>
        <fullName evidence="6">Response regulator transcription factor</fullName>
    </submittedName>
</protein>
<keyword evidence="7" id="KW-1185">Reference proteome</keyword>
<evidence type="ECO:0000259" key="5">
    <source>
        <dbReference type="PROSITE" id="PS50110"/>
    </source>
</evidence>
<dbReference type="InterPro" id="IPR058245">
    <property type="entry name" value="NreC/VraR/RcsB-like_REC"/>
</dbReference>
<dbReference type="PROSITE" id="PS50110">
    <property type="entry name" value="RESPONSE_REGULATORY"/>
    <property type="match status" value="1"/>
</dbReference>
<evidence type="ECO:0000313" key="6">
    <source>
        <dbReference type="EMBL" id="MEQ4484697.1"/>
    </source>
</evidence>
<dbReference type="PANTHER" id="PTHR45566">
    <property type="entry name" value="HTH-TYPE TRANSCRIPTIONAL REGULATOR YHJB-RELATED"/>
    <property type="match status" value="1"/>
</dbReference>
<evidence type="ECO:0000313" key="7">
    <source>
        <dbReference type="Proteomes" id="UP001493487"/>
    </source>
</evidence>
<feature type="domain" description="Response regulatory" evidence="5">
    <location>
        <begin position="4"/>
        <end position="123"/>
    </location>
</feature>
<organism evidence="6 7">
    <name type="scientific">Cohnella silvisoli</name>
    <dbReference type="NCBI Taxonomy" id="2873699"/>
    <lineage>
        <taxon>Bacteria</taxon>
        <taxon>Bacillati</taxon>
        <taxon>Bacillota</taxon>
        <taxon>Bacilli</taxon>
        <taxon>Bacillales</taxon>
        <taxon>Paenibacillaceae</taxon>
        <taxon>Cohnella</taxon>
    </lineage>
</organism>
<evidence type="ECO:0000256" key="1">
    <source>
        <dbReference type="ARBA" id="ARBA00023015"/>
    </source>
</evidence>
<gene>
    <name evidence="6" type="ORF">QJS35_20135</name>
</gene>
<sequence length="225" mass="25642">MTIRVCICDDDPVFLDLLSDYLSKNADIEVVGISENKAELMELLRTVTLDVLLLDMNLSGDYQGGLNAALETQWLGLDLKIIILSSFDLEEVVLQAMTFGRVVNYVTKEYYRDIPEAIRQAHASKSSIHHSSARKLVNRLINTQEEQLKSQITKLQVQILQLLSEGDDRSQIADKLFYSEQSINNEIFKVSKLLKGKFPYLEWLRLKKQNTNEIVGLAKKLNIIP</sequence>